<dbReference type="InterPro" id="IPR040079">
    <property type="entry name" value="Glutathione_S-Trfase"/>
</dbReference>
<evidence type="ECO:0000256" key="1">
    <source>
        <dbReference type="ARBA" id="ARBA00007409"/>
    </source>
</evidence>
<dbReference type="Gene3D" id="1.20.1050.10">
    <property type="match status" value="1"/>
</dbReference>
<dbReference type="STRING" id="65357.A0A024GIC8"/>
<gene>
    <name evidence="4" type="ORF">BN9_076030</name>
</gene>
<evidence type="ECO:0000313" key="5">
    <source>
        <dbReference type="Proteomes" id="UP000053237"/>
    </source>
</evidence>
<name>A0A024GIC8_9STRA</name>
<accession>A0A024GIC8</accession>
<dbReference type="PANTHER" id="PTHR44051">
    <property type="entry name" value="GLUTATHIONE S-TRANSFERASE-RELATED"/>
    <property type="match status" value="1"/>
</dbReference>
<evidence type="ECO:0000259" key="3">
    <source>
        <dbReference type="PROSITE" id="PS50405"/>
    </source>
</evidence>
<organism evidence="4 5">
    <name type="scientific">Albugo candida</name>
    <dbReference type="NCBI Taxonomy" id="65357"/>
    <lineage>
        <taxon>Eukaryota</taxon>
        <taxon>Sar</taxon>
        <taxon>Stramenopiles</taxon>
        <taxon>Oomycota</taxon>
        <taxon>Peronosporomycetes</taxon>
        <taxon>Albuginales</taxon>
        <taxon>Albuginaceae</taxon>
        <taxon>Albugo</taxon>
    </lineage>
</organism>
<dbReference type="PANTHER" id="PTHR44051:SF8">
    <property type="entry name" value="GLUTATHIONE S-TRANSFERASE GSTA"/>
    <property type="match status" value="1"/>
</dbReference>
<sequence length="271" mass="30869">MTDNWCLKYEQAMKTSAAREQSGKLDCSNPIATEEALIQSAPLPHERVLFWGSGSPQAWRVLIVLEEKNIQYRGICVAFSSGVLKSPFFQSINPRMRVPVLIEPVNEVTGSRTTLYECSAILEYLERTYTGRPCMPPSTNLAQFAIAEMRFHESNELLSVLGDLITYLRRVSSEERNQALLKTKLNQVEIELNLWESYLTGNAFLVDSNQPYLCDFTLFTNLAYAVRCGLQLDGLYPRLAMFYTRIRARPSVQNTWPPHWKVTEGTKILSS</sequence>
<reference evidence="4 5" key="1">
    <citation type="submission" date="2012-05" db="EMBL/GenBank/DDBJ databases">
        <title>Recombination and specialization in a pathogen metapopulation.</title>
        <authorList>
            <person name="Gardiner A."/>
            <person name="Kemen E."/>
            <person name="Schultz-Larsen T."/>
            <person name="MacLean D."/>
            <person name="Van Oosterhout C."/>
            <person name="Jones J.D.G."/>
        </authorList>
    </citation>
    <scope>NUCLEOTIDE SEQUENCE [LARGE SCALE GENOMIC DNA]</scope>
    <source>
        <strain evidence="4 5">Ac Nc2</strain>
    </source>
</reference>
<dbReference type="Proteomes" id="UP000053237">
    <property type="component" value="Unassembled WGS sequence"/>
</dbReference>
<dbReference type="InterPro" id="IPR010987">
    <property type="entry name" value="Glutathione-S-Trfase_C-like"/>
</dbReference>
<dbReference type="AlphaFoldDB" id="A0A024GIC8"/>
<dbReference type="PROSITE" id="PS50405">
    <property type="entry name" value="GST_CTER"/>
    <property type="match status" value="1"/>
</dbReference>
<feature type="domain" description="GST N-terminal" evidence="2">
    <location>
        <begin position="45"/>
        <end position="133"/>
    </location>
</feature>
<dbReference type="InterPro" id="IPR036282">
    <property type="entry name" value="Glutathione-S-Trfase_C_sf"/>
</dbReference>
<dbReference type="SFLD" id="SFLDS00019">
    <property type="entry name" value="Glutathione_Transferase_(cytos"/>
    <property type="match status" value="1"/>
</dbReference>
<dbReference type="SUPFAM" id="SSF52833">
    <property type="entry name" value="Thioredoxin-like"/>
    <property type="match status" value="1"/>
</dbReference>
<dbReference type="Pfam" id="PF13409">
    <property type="entry name" value="GST_N_2"/>
    <property type="match status" value="1"/>
</dbReference>
<dbReference type="InterPro" id="IPR004045">
    <property type="entry name" value="Glutathione_S-Trfase_N"/>
</dbReference>
<dbReference type="PROSITE" id="PS50404">
    <property type="entry name" value="GST_NTER"/>
    <property type="match status" value="1"/>
</dbReference>
<dbReference type="InterPro" id="IPR036249">
    <property type="entry name" value="Thioredoxin-like_sf"/>
</dbReference>
<evidence type="ECO:0000313" key="4">
    <source>
        <dbReference type="EMBL" id="CCI46648.1"/>
    </source>
</evidence>
<evidence type="ECO:0008006" key="6">
    <source>
        <dbReference type="Google" id="ProtNLM"/>
    </source>
</evidence>
<dbReference type="OrthoDB" id="2309723at2759"/>
<dbReference type="SFLD" id="SFLDG00358">
    <property type="entry name" value="Main_(cytGST)"/>
    <property type="match status" value="1"/>
</dbReference>
<dbReference type="Gene3D" id="3.40.30.10">
    <property type="entry name" value="Glutaredoxin"/>
    <property type="match status" value="1"/>
</dbReference>
<keyword evidence="5" id="KW-1185">Reference proteome</keyword>
<proteinExistence type="inferred from homology"/>
<comment type="similarity">
    <text evidence="1">Belongs to the GST superfamily.</text>
</comment>
<protein>
    <recommendedName>
        <fullName evidence="6">GST N-terminal domain-containing protein</fullName>
    </recommendedName>
</protein>
<dbReference type="EMBL" id="CAIX01000136">
    <property type="protein sequence ID" value="CCI46648.1"/>
    <property type="molecule type" value="Genomic_DNA"/>
</dbReference>
<dbReference type="InParanoid" id="A0A024GIC8"/>
<evidence type="ECO:0000259" key="2">
    <source>
        <dbReference type="PROSITE" id="PS50404"/>
    </source>
</evidence>
<dbReference type="SUPFAM" id="SSF47616">
    <property type="entry name" value="GST C-terminal domain-like"/>
    <property type="match status" value="1"/>
</dbReference>
<feature type="domain" description="GST C-terminal" evidence="3">
    <location>
        <begin position="140"/>
        <end position="268"/>
    </location>
</feature>
<comment type="caution">
    <text evidence="4">The sequence shown here is derived from an EMBL/GenBank/DDBJ whole genome shotgun (WGS) entry which is preliminary data.</text>
</comment>